<gene>
    <name evidence="4" type="ordered locus">Sta7437_3285</name>
</gene>
<dbReference type="PROSITE" id="PS50801">
    <property type="entry name" value="STAS"/>
    <property type="match status" value="1"/>
</dbReference>
<protein>
    <recommendedName>
        <fullName evidence="2">Anti-sigma factor antagonist</fullName>
    </recommendedName>
</protein>
<dbReference type="SUPFAM" id="SSF52091">
    <property type="entry name" value="SpoIIaa-like"/>
    <property type="match status" value="1"/>
</dbReference>
<proteinExistence type="inferred from homology"/>
<dbReference type="HOGENOM" id="CLU_115403_6_1_3"/>
<dbReference type="AlphaFoldDB" id="K9XYN6"/>
<sequence>MSSTAIYNNITAFQPQGYVSAANATEFLEQLSKAVRTKTDSIFLVDMTEVEFMDSAGLMALIKGFRLAQNLNRRFSLCSVPPSVRMIFELTQLDNVFEIFDNRDSFEASVSLN</sequence>
<dbReference type="InterPro" id="IPR036513">
    <property type="entry name" value="STAS_dom_sf"/>
</dbReference>
<reference evidence="5" key="1">
    <citation type="journal article" date="2013" name="Proc. Natl. Acad. Sci. U.S.A.">
        <title>Improving the coverage of the cyanobacterial phylum using diversity-driven genome sequencing.</title>
        <authorList>
            <person name="Shih P.M."/>
            <person name="Wu D."/>
            <person name="Latifi A."/>
            <person name="Axen S.D."/>
            <person name="Fewer D.P."/>
            <person name="Talla E."/>
            <person name="Calteau A."/>
            <person name="Cai F."/>
            <person name="Tandeau de Marsac N."/>
            <person name="Rippka R."/>
            <person name="Herdman M."/>
            <person name="Sivonen K."/>
            <person name="Coursin T."/>
            <person name="Laurent T."/>
            <person name="Goodwin L."/>
            <person name="Nolan M."/>
            <person name="Davenport K.W."/>
            <person name="Han C.S."/>
            <person name="Rubin E.M."/>
            <person name="Eisen J.A."/>
            <person name="Woyke T."/>
            <person name="Gugger M."/>
            <person name="Kerfeld C.A."/>
        </authorList>
    </citation>
    <scope>NUCLEOTIDE SEQUENCE [LARGE SCALE GENOMIC DNA]</scope>
    <source>
        <strain evidence="5">ATCC 29371 / PCC 7437</strain>
    </source>
</reference>
<feature type="domain" description="STAS" evidence="3">
    <location>
        <begin position="1"/>
        <end position="113"/>
    </location>
</feature>
<comment type="similarity">
    <text evidence="1 2">Belongs to the anti-sigma-factor antagonist family.</text>
</comment>
<dbReference type="Gene3D" id="3.30.750.24">
    <property type="entry name" value="STAS domain"/>
    <property type="match status" value="1"/>
</dbReference>
<dbReference type="STRING" id="111780.Sta7437_3285"/>
<dbReference type="PATRIC" id="fig|111780.3.peg.3408"/>
<dbReference type="Proteomes" id="UP000010473">
    <property type="component" value="Chromosome"/>
</dbReference>
<dbReference type="InterPro" id="IPR002645">
    <property type="entry name" value="STAS_dom"/>
</dbReference>
<dbReference type="OrthoDB" id="514124at2"/>
<keyword evidence="5" id="KW-1185">Reference proteome</keyword>
<dbReference type="PANTHER" id="PTHR33495">
    <property type="entry name" value="ANTI-SIGMA FACTOR ANTAGONIST TM_1081-RELATED-RELATED"/>
    <property type="match status" value="1"/>
</dbReference>
<dbReference type="CDD" id="cd07043">
    <property type="entry name" value="STAS_anti-anti-sigma_factors"/>
    <property type="match status" value="1"/>
</dbReference>
<evidence type="ECO:0000256" key="2">
    <source>
        <dbReference type="RuleBase" id="RU003749"/>
    </source>
</evidence>
<name>K9XYN6_STAC7</name>
<dbReference type="KEGG" id="scs:Sta7437_3285"/>
<evidence type="ECO:0000313" key="5">
    <source>
        <dbReference type="Proteomes" id="UP000010473"/>
    </source>
</evidence>
<dbReference type="PANTHER" id="PTHR33495:SF2">
    <property type="entry name" value="ANTI-SIGMA FACTOR ANTAGONIST TM_1081-RELATED"/>
    <property type="match status" value="1"/>
</dbReference>
<dbReference type="NCBIfam" id="TIGR00377">
    <property type="entry name" value="ant_ant_sig"/>
    <property type="match status" value="1"/>
</dbReference>
<accession>K9XYN6</accession>
<organism evidence="4 5">
    <name type="scientific">Stanieria cyanosphaera (strain ATCC 29371 / PCC 7437)</name>
    <dbReference type="NCBI Taxonomy" id="111780"/>
    <lineage>
        <taxon>Bacteria</taxon>
        <taxon>Bacillati</taxon>
        <taxon>Cyanobacteriota</taxon>
        <taxon>Cyanophyceae</taxon>
        <taxon>Pleurocapsales</taxon>
        <taxon>Dermocarpellaceae</taxon>
        <taxon>Stanieria</taxon>
    </lineage>
</organism>
<evidence type="ECO:0000313" key="4">
    <source>
        <dbReference type="EMBL" id="AFZ36792.1"/>
    </source>
</evidence>
<dbReference type="eggNOG" id="COG1366">
    <property type="taxonomic scope" value="Bacteria"/>
</dbReference>
<dbReference type="Pfam" id="PF01740">
    <property type="entry name" value="STAS"/>
    <property type="match status" value="1"/>
</dbReference>
<dbReference type="EMBL" id="CP003653">
    <property type="protein sequence ID" value="AFZ36792.1"/>
    <property type="molecule type" value="Genomic_DNA"/>
</dbReference>
<evidence type="ECO:0000259" key="3">
    <source>
        <dbReference type="PROSITE" id="PS50801"/>
    </source>
</evidence>
<evidence type="ECO:0000256" key="1">
    <source>
        <dbReference type="ARBA" id="ARBA00009013"/>
    </source>
</evidence>
<dbReference type="RefSeq" id="WP_015194454.1">
    <property type="nucleotide sequence ID" value="NC_019748.1"/>
</dbReference>
<dbReference type="GO" id="GO:0043856">
    <property type="term" value="F:anti-sigma factor antagonist activity"/>
    <property type="evidence" value="ECO:0007669"/>
    <property type="project" value="InterPro"/>
</dbReference>
<dbReference type="InterPro" id="IPR003658">
    <property type="entry name" value="Anti-sigma_ant"/>
</dbReference>